<gene>
    <name evidence="2" type="ORF">CAMP_LOCUS5547</name>
</gene>
<name>A0A9P1ID72_9PELO</name>
<accession>A0A9P1ID72</accession>
<feature type="domain" description="Arrestin C-terminal-like" evidence="1">
    <location>
        <begin position="176"/>
        <end position="308"/>
    </location>
</feature>
<evidence type="ECO:0000313" key="2">
    <source>
        <dbReference type="EMBL" id="CAI5442910.1"/>
    </source>
</evidence>
<sequence>MGFDVQLERPYYQAGQLLEGQFTCDLLDVDLVEGRILGEAEFNFSDHQKSSPSSRILVDERVELWRYCTLSQLLGLDENQNQNQNENITSDNSKKGRSFPIRILVPKFAPPTFQCAGSPINVKYFLQIRILKGGEVIGTHEEPLVILGNSMNFKKFAASGGGKPIVYRKDFYFSKDRSISAEIQLKNDIFSTTDKIETSIKIGNQWKQSLKYVHLNIVRRISTLNFENEILETIKIDTTGVGLPSSKHKISVGEAYTFQPSFNIPALPPNIKVDQLFRTDYSLKISIGRAHNFILSSFEIPITITTNELKSCRDSILVDISATSSINNLNLL</sequence>
<evidence type="ECO:0000313" key="3">
    <source>
        <dbReference type="Proteomes" id="UP001152747"/>
    </source>
</evidence>
<dbReference type="PANTHER" id="PTHR11188:SF173">
    <property type="entry name" value="PROTEIN TTM-2"/>
    <property type="match status" value="1"/>
</dbReference>
<comment type="caution">
    <text evidence="2">The sequence shown here is derived from an EMBL/GenBank/DDBJ whole genome shotgun (WGS) entry which is preliminary data.</text>
</comment>
<dbReference type="Gene3D" id="2.60.40.640">
    <property type="match status" value="1"/>
</dbReference>
<dbReference type="InterPro" id="IPR011022">
    <property type="entry name" value="Arrestin_C-like"/>
</dbReference>
<dbReference type="InterPro" id="IPR050357">
    <property type="entry name" value="Arrestin_domain-protein"/>
</dbReference>
<keyword evidence="3" id="KW-1185">Reference proteome</keyword>
<dbReference type="GO" id="GO:0005737">
    <property type="term" value="C:cytoplasm"/>
    <property type="evidence" value="ECO:0007669"/>
    <property type="project" value="TreeGrafter"/>
</dbReference>
<dbReference type="OrthoDB" id="2333384at2759"/>
<dbReference type="GO" id="GO:0015031">
    <property type="term" value="P:protein transport"/>
    <property type="evidence" value="ECO:0007669"/>
    <property type="project" value="TreeGrafter"/>
</dbReference>
<reference evidence="2" key="1">
    <citation type="submission" date="2022-11" db="EMBL/GenBank/DDBJ databases">
        <authorList>
            <person name="Kikuchi T."/>
        </authorList>
    </citation>
    <scope>NUCLEOTIDE SEQUENCE</scope>
    <source>
        <strain evidence="2">PS1010</strain>
    </source>
</reference>
<dbReference type="InterPro" id="IPR014752">
    <property type="entry name" value="Arrestin-like_C"/>
</dbReference>
<dbReference type="InterPro" id="IPR014756">
    <property type="entry name" value="Ig_E-set"/>
</dbReference>
<dbReference type="EMBL" id="CANHGI010000002">
    <property type="protein sequence ID" value="CAI5442910.1"/>
    <property type="molecule type" value="Genomic_DNA"/>
</dbReference>
<protein>
    <recommendedName>
        <fullName evidence="1">Arrestin C-terminal-like domain-containing protein</fullName>
    </recommendedName>
</protein>
<evidence type="ECO:0000259" key="1">
    <source>
        <dbReference type="Pfam" id="PF02752"/>
    </source>
</evidence>
<organism evidence="2 3">
    <name type="scientific">Caenorhabditis angaria</name>
    <dbReference type="NCBI Taxonomy" id="860376"/>
    <lineage>
        <taxon>Eukaryota</taxon>
        <taxon>Metazoa</taxon>
        <taxon>Ecdysozoa</taxon>
        <taxon>Nematoda</taxon>
        <taxon>Chromadorea</taxon>
        <taxon>Rhabditida</taxon>
        <taxon>Rhabditina</taxon>
        <taxon>Rhabditomorpha</taxon>
        <taxon>Rhabditoidea</taxon>
        <taxon>Rhabditidae</taxon>
        <taxon>Peloderinae</taxon>
        <taxon>Caenorhabditis</taxon>
    </lineage>
</organism>
<dbReference type="SUPFAM" id="SSF81296">
    <property type="entry name" value="E set domains"/>
    <property type="match status" value="1"/>
</dbReference>
<dbReference type="Proteomes" id="UP001152747">
    <property type="component" value="Unassembled WGS sequence"/>
</dbReference>
<dbReference type="PANTHER" id="PTHR11188">
    <property type="entry name" value="ARRESTIN DOMAIN CONTAINING PROTEIN"/>
    <property type="match status" value="1"/>
</dbReference>
<dbReference type="AlphaFoldDB" id="A0A9P1ID72"/>
<dbReference type="Pfam" id="PF02752">
    <property type="entry name" value="Arrestin_C"/>
    <property type="match status" value="1"/>
</dbReference>
<proteinExistence type="predicted"/>